<keyword evidence="2" id="KW-1185">Reference proteome</keyword>
<dbReference type="Proteomes" id="UP000826271">
    <property type="component" value="Unassembled WGS sequence"/>
</dbReference>
<name>A0AAV6WED8_9LAMI</name>
<dbReference type="EMBL" id="WHWC01000017">
    <property type="protein sequence ID" value="KAG8366064.1"/>
    <property type="molecule type" value="Genomic_DNA"/>
</dbReference>
<evidence type="ECO:0008006" key="3">
    <source>
        <dbReference type="Google" id="ProtNLM"/>
    </source>
</evidence>
<sequence length="109" mass="12898">MVAHVNNICYWMRLVKLRCYWTDSNPRRKFYGCELNQNSGGRGFFEWFDSPMCNPSTNVILGVLRNVDRLETQLRIARRRRTKTLGNLVELNPKFGFNRFESLECENMG</sequence>
<organism evidence="1 2">
    <name type="scientific">Buddleja alternifolia</name>
    <dbReference type="NCBI Taxonomy" id="168488"/>
    <lineage>
        <taxon>Eukaryota</taxon>
        <taxon>Viridiplantae</taxon>
        <taxon>Streptophyta</taxon>
        <taxon>Embryophyta</taxon>
        <taxon>Tracheophyta</taxon>
        <taxon>Spermatophyta</taxon>
        <taxon>Magnoliopsida</taxon>
        <taxon>eudicotyledons</taxon>
        <taxon>Gunneridae</taxon>
        <taxon>Pentapetalae</taxon>
        <taxon>asterids</taxon>
        <taxon>lamiids</taxon>
        <taxon>Lamiales</taxon>
        <taxon>Scrophulariaceae</taxon>
        <taxon>Buddlejeae</taxon>
        <taxon>Buddleja</taxon>
    </lineage>
</organism>
<evidence type="ECO:0000313" key="1">
    <source>
        <dbReference type="EMBL" id="KAG8366064.1"/>
    </source>
</evidence>
<reference evidence="1" key="1">
    <citation type="submission" date="2019-10" db="EMBL/GenBank/DDBJ databases">
        <authorList>
            <person name="Zhang R."/>
            <person name="Pan Y."/>
            <person name="Wang J."/>
            <person name="Ma R."/>
            <person name="Yu S."/>
        </authorList>
    </citation>
    <scope>NUCLEOTIDE SEQUENCE</scope>
    <source>
        <strain evidence="1">LA-IB0</strain>
        <tissue evidence="1">Leaf</tissue>
    </source>
</reference>
<accession>A0AAV6WED8</accession>
<dbReference type="AlphaFoldDB" id="A0AAV6WED8"/>
<proteinExistence type="predicted"/>
<comment type="caution">
    <text evidence="1">The sequence shown here is derived from an EMBL/GenBank/DDBJ whole genome shotgun (WGS) entry which is preliminary data.</text>
</comment>
<evidence type="ECO:0000313" key="2">
    <source>
        <dbReference type="Proteomes" id="UP000826271"/>
    </source>
</evidence>
<gene>
    <name evidence="1" type="ORF">BUALT_Bualt17G0037100</name>
</gene>
<protein>
    <recommendedName>
        <fullName evidence="3">Zinc finger GRF-type domain-containing protein</fullName>
    </recommendedName>
</protein>